<dbReference type="RefSeq" id="XP_014159614.1">
    <property type="nucleotide sequence ID" value="XM_014304139.1"/>
</dbReference>
<dbReference type="GO" id="GO:0051082">
    <property type="term" value="F:unfolded protein binding"/>
    <property type="evidence" value="ECO:0007669"/>
    <property type="project" value="InterPro"/>
</dbReference>
<evidence type="ECO:0000256" key="2">
    <source>
        <dbReference type="SAM" id="Coils"/>
    </source>
</evidence>
<dbReference type="STRING" id="667725.A0A0L0G9K8"/>
<evidence type="ECO:0000313" key="4">
    <source>
        <dbReference type="Proteomes" id="UP000054560"/>
    </source>
</evidence>
<dbReference type="PANTHER" id="PTHR12674">
    <property type="entry name" value="PREFOLDIN SUBUNIT 5"/>
    <property type="match status" value="1"/>
</dbReference>
<proteinExistence type="inferred from homology"/>
<comment type="similarity">
    <text evidence="1">Belongs to the prefoldin subunit alpha family.</text>
</comment>
<dbReference type="InterPro" id="IPR011599">
    <property type="entry name" value="PFD_alpha_archaea"/>
</dbReference>
<dbReference type="OrthoDB" id="10267474at2759"/>
<name>A0A0L0G9K8_9EUKA</name>
<keyword evidence="4" id="KW-1185">Reference proteome</keyword>
<dbReference type="AlphaFoldDB" id="A0A0L0G9K8"/>
<sequence>MTDRTISDKPAPGAREVDLNTLPVQALANLKEQTEEEIQYLAQSKSQLELAAKKFVVAKQAVASINPESSQAQVLVPMTKSLYVPGKLSNVEKVVVELGTGYYVEKSMVEAGKYYDRRLEYLQTNIQGIVNHLNSKQNVHVV</sequence>
<dbReference type="InterPro" id="IPR009053">
    <property type="entry name" value="Prefoldin"/>
</dbReference>
<gene>
    <name evidence="3" type="ORF">SARC_02122</name>
</gene>
<feature type="coiled-coil region" evidence="2">
    <location>
        <begin position="24"/>
        <end position="51"/>
    </location>
</feature>
<organism evidence="3 4">
    <name type="scientific">Sphaeroforma arctica JP610</name>
    <dbReference type="NCBI Taxonomy" id="667725"/>
    <lineage>
        <taxon>Eukaryota</taxon>
        <taxon>Ichthyosporea</taxon>
        <taxon>Ichthyophonida</taxon>
        <taxon>Sphaeroforma</taxon>
    </lineage>
</organism>
<dbReference type="GeneID" id="25902626"/>
<dbReference type="InterPro" id="IPR004127">
    <property type="entry name" value="Prefoldin_subunit_alpha"/>
</dbReference>
<keyword evidence="2" id="KW-0175">Coiled coil</keyword>
<dbReference type="NCBIfam" id="TIGR00293">
    <property type="entry name" value="prefoldin subunit alpha"/>
    <property type="match status" value="1"/>
</dbReference>
<accession>A0A0L0G9K8</accession>
<dbReference type="PANTHER" id="PTHR12674:SF2">
    <property type="entry name" value="PREFOLDIN SUBUNIT 5"/>
    <property type="match status" value="1"/>
</dbReference>
<evidence type="ECO:0008006" key="5">
    <source>
        <dbReference type="Google" id="ProtNLM"/>
    </source>
</evidence>
<dbReference type="Proteomes" id="UP000054560">
    <property type="component" value="Unassembled WGS sequence"/>
</dbReference>
<dbReference type="GO" id="GO:0005737">
    <property type="term" value="C:cytoplasm"/>
    <property type="evidence" value="ECO:0007669"/>
    <property type="project" value="TreeGrafter"/>
</dbReference>
<dbReference type="Gene3D" id="1.10.287.370">
    <property type="match status" value="1"/>
</dbReference>
<dbReference type="Pfam" id="PF02996">
    <property type="entry name" value="Prefoldin"/>
    <property type="match status" value="1"/>
</dbReference>
<dbReference type="EMBL" id="KQ241688">
    <property type="protein sequence ID" value="KNC85712.1"/>
    <property type="molecule type" value="Genomic_DNA"/>
</dbReference>
<dbReference type="CDD" id="cd23157">
    <property type="entry name" value="Prefoldin_5"/>
    <property type="match status" value="1"/>
</dbReference>
<evidence type="ECO:0000256" key="1">
    <source>
        <dbReference type="ARBA" id="ARBA00010048"/>
    </source>
</evidence>
<dbReference type="GO" id="GO:0016272">
    <property type="term" value="C:prefoldin complex"/>
    <property type="evidence" value="ECO:0007669"/>
    <property type="project" value="InterPro"/>
</dbReference>
<dbReference type="GO" id="GO:1990113">
    <property type="term" value="P:RNA polymerase I assembly"/>
    <property type="evidence" value="ECO:0007669"/>
    <property type="project" value="TreeGrafter"/>
</dbReference>
<dbReference type="eggNOG" id="KOG3048">
    <property type="taxonomic scope" value="Eukaryota"/>
</dbReference>
<dbReference type="SUPFAM" id="SSF46579">
    <property type="entry name" value="Prefoldin"/>
    <property type="match status" value="1"/>
</dbReference>
<evidence type="ECO:0000313" key="3">
    <source>
        <dbReference type="EMBL" id="KNC85712.1"/>
    </source>
</evidence>
<dbReference type="GO" id="GO:1990115">
    <property type="term" value="P:RNA polymerase III assembly"/>
    <property type="evidence" value="ECO:0007669"/>
    <property type="project" value="TreeGrafter"/>
</dbReference>
<dbReference type="GO" id="GO:0006457">
    <property type="term" value="P:protein folding"/>
    <property type="evidence" value="ECO:0007669"/>
    <property type="project" value="InterPro"/>
</dbReference>
<dbReference type="GO" id="GO:1990114">
    <property type="term" value="P:RNA polymerase II core complex assembly"/>
    <property type="evidence" value="ECO:0007669"/>
    <property type="project" value="TreeGrafter"/>
</dbReference>
<reference evidence="3 4" key="1">
    <citation type="submission" date="2011-02" db="EMBL/GenBank/DDBJ databases">
        <title>The Genome Sequence of Sphaeroforma arctica JP610.</title>
        <authorList>
            <consortium name="The Broad Institute Genome Sequencing Platform"/>
            <person name="Russ C."/>
            <person name="Cuomo C."/>
            <person name="Young S.K."/>
            <person name="Zeng Q."/>
            <person name="Gargeya S."/>
            <person name="Alvarado L."/>
            <person name="Berlin A."/>
            <person name="Chapman S.B."/>
            <person name="Chen Z."/>
            <person name="Freedman E."/>
            <person name="Gellesch M."/>
            <person name="Goldberg J."/>
            <person name="Griggs A."/>
            <person name="Gujja S."/>
            <person name="Heilman E."/>
            <person name="Heiman D."/>
            <person name="Howarth C."/>
            <person name="Mehta T."/>
            <person name="Neiman D."/>
            <person name="Pearson M."/>
            <person name="Roberts A."/>
            <person name="Saif S."/>
            <person name="Shea T."/>
            <person name="Shenoy N."/>
            <person name="Sisk P."/>
            <person name="Stolte C."/>
            <person name="Sykes S."/>
            <person name="White J."/>
            <person name="Yandava C."/>
            <person name="Burger G."/>
            <person name="Gray M.W."/>
            <person name="Holland P.W.H."/>
            <person name="King N."/>
            <person name="Lang F.B.F."/>
            <person name="Roger A.J."/>
            <person name="Ruiz-Trillo I."/>
            <person name="Haas B."/>
            <person name="Nusbaum C."/>
            <person name="Birren B."/>
        </authorList>
    </citation>
    <scope>NUCLEOTIDE SEQUENCE [LARGE SCALE GENOMIC DNA]</scope>
    <source>
        <strain evidence="3 4">JP610</strain>
    </source>
</reference>
<protein>
    <recommendedName>
        <fullName evidence="5">Prefoldin, alpha subunit</fullName>
    </recommendedName>
</protein>